<organism evidence="1 2">
    <name type="scientific">Shewanella surugensis</name>
    <dbReference type="NCBI Taxonomy" id="212020"/>
    <lineage>
        <taxon>Bacteria</taxon>
        <taxon>Pseudomonadati</taxon>
        <taxon>Pseudomonadota</taxon>
        <taxon>Gammaproteobacteria</taxon>
        <taxon>Alteromonadales</taxon>
        <taxon>Shewanellaceae</taxon>
        <taxon>Shewanella</taxon>
    </lineage>
</organism>
<dbReference type="Proteomes" id="UP001203423">
    <property type="component" value="Unassembled WGS sequence"/>
</dbReference>
<reference evidence="1 2" key="1">
    <citation type="submission" date="2022-01" db="EMBL/GenBank/DDBJ databases">
        <title>Whole genome-based taxonomy of the Shewanellaceae.</title>
        <authorList>
            <person name="Martin-Rodriguez A.J."/>
        </authorList>
    </citation>
    <scope>NUCLEOTIDE SEQUENCE [LARGE SCALE GENOMIC DNA]</scope>
    <source>
        <strain evidence="1 2">DSM 17177</strain>
    </source>
</reference>
<proteinExistence type="predicted"/>
<protein>
    <submittedName>
        <fullName evidence="1">Uncharacterized protein</fullName>
    </submittedName>
</protein>
<name>A0ABT0LDY6_9GAMM</name>
<accession>A0ABT0LDY6</accession>
<comment type="caution">
    <text evidence="1">The sequence shown here is derived from an EMBL/GenBank/DDBJ whole genome shotgun (WGS) entry which is preliminary data.</text>
</comment>
<keyword evidence="2" id="KW-1185">Reference proteome</keyword>
<evidence type="ECO:0000313" key="2">
    <source>
        <dbReference type="Proteomes" id="UP001203423"/>
    </source>
</evidence>
<dbReference type="RefSeq" id="WP_248940676.1">
    <property type="nucleotide sequence ID" value="NZ_JAKIKS010000046.1"/>
</dbReference>
<gene>
    <name evidence="1" type="ORF">L2764_12945</name>
</gene>
<dbReference type="EMBL" id="JAKIKS010000046">
    <property type="protein sequence ID" value="MCL1125361.1"/>
    <property type="molecule type" value="Genomic_DNA"/>
</dbReference>
<evidence type="ECO:0000313" key="1">
    <source>
        <dbReference type="EMBL" id="MCL1125361.1"/>
    </source>
</evidence>
<sequence>MEELGFISGLSFFQWCLRAKNISVQGSSLEGRTYLNHHLPSTLPVYMDLINADIIAE</sequence>